<dbReference type="EMBL" id="AONC01000004">
    <property type="protein sequence ID" value="EXJ16850.1"/>
    <property type="molecule type" value="Genomic_DNA"/>
</dbReference>
<reference evidence="1 2" key="1">
    <citation type="submission" date="2012-11" db="EMBL/GenBank/DDBJ databases">
        <title>Genome assembly of Thiorhodococcus sp. AK35.</title>
        <authorList>
            <person name="Nupur N."/>
            <person name="Khatri I."/>
            <person name="Subramanian S."/>
            <person name="Pinnaka A."/>
        </authorList>
    </citation>
    <scope>NUCLEOTIDE SEQUENCE [LARGE SCALE GENOMIC DNA]</scope>
    <source>
        <strain evidence="1 2">AK35</strain>
    </source>
</reference>
<dbReference type="Proteomes" id="UP000019460">
    <property type="component" value="Unassembled WGS sequence"/>
</dbReference>
<sequence length="41" mass="4446">MFSLIVSPHALRLVSLRLCRLFRASSVAVSVSVMGSGHFVD</sequence>
<keyword evidence="2" id="KW-1185">Reference proteome</keyword>
<organism evidence="1 2">
    <name type="scientific">Imhoffiella purpurea</name>
    <dbReference type="NCBI Taxonomy" id="1249627"/>
    <lineage>
        <taxon>Bacteria</taxon>
        <taxon>Pseudomonadati</taxon>
        <taxon>Pseudomonadota</taxon>
        <taxon>Gammaproteobacteria</taxon>
        <taxon>Chromatiales</taxon>
        <taxon>Chromatiaceae</taxon>
        <taxon>Imhoffiella</taxon>
    </lineage>
</organism>
<dbReference type="AlphaFoldDB" id="W9W2S2"/>
<evidence type="ECO:0000313" key="2">
    <source>
        <dbReference type="Proteomes" id="UP000019460"/>
    </source>
</evidence>
<evidence type="ECO:0000313" key="1">
    <source>
        <dbReference type="EMBL" id="EXJ16850.1"/>
    </source>
</evidence>
<protein>
    <submittedName>
        <fullName evidence="1">Uncharacterized protein</fullName>
    </submittedName>
</protein>
<comment type="caution">
    <text evidence="1">The sequence shown here is derived from an EMBL/GenBank/DDBJ whole genome shotgun (WGS) entry which is preliminary data.</text>
</comment>
<proteinExistence type="predicted"/>
<name>W9W2S2_9GAMM</name>
<gene>
    <name evidence="1" type="ORF">D779_2461</name>
</gene>
<accession>W9W2S2</accession>